<proteinExistence type="predicted"/>
<comment type="caution">
    <text evidence="1">The sequence shown here is derived from an EMBL/GenBank/DDBJ whole genome shotgun (WGS) entry which is preliminary data.</text>
</comment>
<accession>A0A444YYJ2</accession>
<protein>
    <submittedName>
        <fullName evidence="1">Uncharacterized protein</fullName>
    </submittedName>
</protein>
<dbReference type="PANTHER" id="PTHR11017:SF431">
    <property type="entry name" value="ADP-RIBOSYL CYCLASE_CYCLIC ADP-RIBOSE HYDROLASE"/>
    <property type="match status" value="1"/>
</dbReference>
<evidence type="ECO:0000313" key="2">
    <source>
        <dbReference type="Proteomes" id="UP000289738"/>
    </source>
</evidence>
<reference evidence="1 2" key="1">
    <citation type="submission" date="2019-01" db="EMBL/GenBank/DDBJ databases">
        <title>Sequencing of cultivated peanut Arachis hypogaea provides insights into genome evolution and oil improvement.</title>
        <authorList>
            <person name="Chen X."/>
        </authorList>
    </citation>
    <scope>NUCLEOTIDE SEQUENCE [LARGE SCALE GENOMIC DNA]</scope>
    <source>
        <strain evidence="2">cv. Fuhuasheng</strain>
        <tissue evidence="1">Leaves</tissue>
    </source>
</reference>
<dbReference type="EMBL" id="SDMP01000015">
    <property type="protein sequence ID" value="RYR06995.1"/>
    <property type="molecule type" value="Genomic_DNA"/>
</dbReference>
<dbReference type="InterPro" id="IPR044974">
    <property type="entry name" value="Disease_R_plants"/>
</dbReference>
<dbReference type="InterPro" id="IPR001611">
    <property type="entry name" value="Leu-rich_rpt"/>
</dbReference>
<dbReference type="SUPFAM" id="SSF52058">
    <property type="entry name" value="L domain-like"/>
    <property type="match status" value="1"/>
</dbReference>
<dbReference type="AlphaFoldDB" id="A0A444YYJ2"/>
<dbReference type="PANTHER" id="PTHR11017">
    <property type="entry name" value="LEUCINE-RICH REPEAT-CONTAINING PROTEIN"/>
    <property type="match status" value="1"/>
</dbReference>
<dbReference type="Gene3D" id="3.80.10.10">
    <property type="entry name" value="Ribonuclease Inhibitor"/>
    <property type="match status" value="1"/>
</dbReference>
<dbReference type="Pfam" id="PF00560">
    <property type="entry name" value="LRR_1"/>
    <property type="match status" value="1"/>
</dbReference>
<dbReference type="InterPro" id="IPR032675">
    <property type="entry name" value="LRR_dom_sf"/>
</dbReference>
<organism evidence="1 2">
    <name type="scientific">Arachis hypogaea</name>
    <name type="common">Peanut</name>
    <dbReference type="NCBI Taxonomy" id="3818"/>
    <lineage>
        <taxon>Eukaryota</taxon>
        <taxon>Viridiplantae</taxon>
        <taxon>Streptophyta</taxon>
        <taxon>Embryophyta</taxon>
        <taxon>Tracheophyta</taxon>
        <taxon>Spermatophyta</taxon>
        <taxon>Magnoliopsida</taxon>
        <taxon>eudicotyledons</taxon>
        <taxon>Gunneridae</taxon>
        <taxon>Pentapetalae</taxon>
        <taxon>rosids</taxon>
        <taxon>fabids</taxon>
        <taxon>Fabales</taxon>
        <taxon>Fabaceae</taxon>
        <taxon>Papilionoideae</taxon>
        <taxon>50 kb inversion clade</taxon>
        <taxon>dalbergioids sensu lato</taxon>
        <taxon>Dalbergieae</taxon>
        <taxon>Pterocarpus clade</taxon>
        <taxon>Arachis</taxon>
    </lineage>
</organism>
<dbReference type="STRING" id="3818.A0A444YYJ2"/>
<sequence>MLATIIDAGGSGQIEILQAEFPKIKSLLEEWDGGAFKKMDNLKTLIICYSHFVHGPRHLPNSLPNSLRVLIWKGYSSEFLPSDFYPKKLSWLDLSHNWLLPKFVKLRVLHLDDSPLLEQIPDMSALPNLEELSFNSTTVKLPRSIFVLAELTHLSIKCDGLLVNVQDECEERLSSMVSLNKQEFNFSYCNASDEFLQMSIPWFVNVKVLDISYNNFTILPASIKGCSFLEKLILNHCSSLQEIRGIPPKIETFSARNCTSLKDLDLTLLPACTKECHFLKELFLSGCMNLQEIRGIPQNVEVLDVPSCTTLTFSCRSMTLLNQEEGGEEFWLPVKRPKILEWLNHYCWGSSISFWFRNKFPAMFLSVISGDNILFCPELKINNREVHYSFWLEKYNKLILNVSKELIKNKDKMTGVLLKNEWNHVELTYSKVNHGPVIQTGFHLFERSSSMEDIQFTDPLKEEQRVVEREHSQRQFMQQKQMLALVDPYMGQCKVLLSLLPPPEFDNKKNYSNSMASEQLRCSTLVPLPVAIIYLSPPIINDCLAKAPGESSQAPFDEIQSGKLSGQEIYVKTCSTGLPTTFDKSYINQVPLIQDDTEMEAFYSSLDDFVEASMKFEYTTSELQKADALEAGLEANKNQFKEAVAMENELHQKLAWIEKGKMGQEEHIKIVEANLSAYESEKNMALKRKRDIFEEGKTLKAQLDKWRGEKVPRLRHEQGLAKAIQAKISAEWSNLGEKFKTIVVD</sequence>
<dbReference type="Proteomes" id="UP000289738">
    <property type="component" value="Chromosome B05"/>
</dbReference>
<name>A0A444YYJ2_ARAHY</name>
<gene>
    <name evidence="1" type="ORF">Ahy_B05g074315</name>
</gene>
<evidence type="ECO:0000313" key="1">
    <source>
        <dbReference type="EMBL" id="RYR06995.1"/>
    </source>
</evidence>
<keyword evidence="2" id="KW-1185">Reference proteome</keyword>
<dbReference type="GO" id="GO:0006952">
    <property type="term" value="P:defense response"/>
    <property type="evidence" value="ECO:0007669"/>
    <property type="project" value="InterPro"/>
</dbReference>